<dbReference type="GO" id="GO:0005737">
    <property type="term" value="C:cytoplasm"/>
    <property type="evidence" value="ECO:0007669"/>
    <property type="project" value="TreeGrafter"/>
</dbReference>
<dbReference type="STRING" id="41431.PCC8801_1666"/>
<dbReference type="KEGG" id="cyp:PCC8801_1666"/>
<evidence type="ECO:0000313" key="4">
    <source>
        <dbReference type="Proteomes" id="UP000008204"/>
    </source>
</evidence>
<dbReference type="SUPFAM" id="SSF69786">
    <property type="entry name" value="YggU-like"/>
    <property type="match status" value="1"/>
</dbReference>
<evidence type="ECO:0000313" key="3">
    <source>
        <dbReference type="EMBL" id="ACK65717.1"/>
    </source>
</evidence>
<proteinExistence type="inferred from homology"/>
<gene>
    <name evidence="3" type="ordered locus">PCC8801_1666</name>
</gene>
<evidence type="ECO:0000256" key="1">
    <source>
        <dbReference type="ARBA" id="ARBA00010364"/>
    </source>
</evidence>
<organism evidence="3 4">
    <name type="scientific">Rippkaea orientalis (strain PCC 8801 / RF-1)</name>
    <name type="common">Cyanothece sp. (strain PCC 8801)</name>
    <dbReference type="NCBI Taxonomy" id="41431"/>
    <lineage>
        <taxon>Bacteria</taxon>
        <taxon>Bacillati</taxon>
        <taxon>Cyanobacteriota</taxon>
        <taxon>Cyanophyceae</taxon>
        <taxon>Oscillatoriophycideae</taxon>
        <taxon>Chroococcales</taxon>
        <taxon>Aphanothecaceae</taxon>
        <taxon>Rippkaea</taxon>
        <taxon>Rippkaea orientalis</taxon>
    </lineage>
</organism>
<dbReference type="HAMAP" id="MF_00634">
    <property type="entry name" value="UPF0235"/>
    <property type="match status" value="1"/>
</dbReference>
<sequence length="72" mass="8137">MKRQVKVKPNAKKQKIQEEEDGSLVVYLKSPPIEGKANQELIKLLAKKFGVSQSQISIKSGLSSRNKWVEIE</sequence>
<dbReference type="OrthoDB" id="9800587at2"/>
<name>B7JW28_RIPO1</name>
<dbReference type="Proteomes" id="UP000008204">
    <property type="component" value="Chromosome"/>
</dbReference>
<dbReference type="Gene3D" id="3.30.1200.10">
    <property type="entry name" value="YggU-like"/>
    <property type="match status" value="1"/>
</dbReference>
<reference evidence="4" key="1">
    <citation type="journal article" date="2011" name="MBio">
        <title>Novel metabolic attributes of the genus Cyanothece, comprising a group of unicellular nitrogen-fixing Cyanobacteria.</title>
        <authorList>
            <person name="Bandyopadhyay A."/>
            <person name="Elvitigala T."/>
            <person name="Welsh E."/>
            <person name="Stockel J."/>
            <person name="Liberton M."/>
            <person name="Min H."/>
            <person name="Sherman L.A."/>
            <person name="Pakrasi H.B."/>
        </authorList>
    </citation>
    <scope>NUCLEOTIDE SEQUENCE [LARGE SCALE GENOMIC DNA]</scope>
    <source>
        <strain evidence="4">PCC 8801</strain>
    </source>
</reference>
<dbReference type="AlphaFoldDB" id="B7JW28"/>
<dbReference type="InterPro" id="IPR036591">
    <property type="entry name" value="YggU-like_sf"/>
</dbReference>
<dbReference type="EMBL" id="CP001287">
    <property type="protein sequence ID" value="ACK65717.1"/>
    <property type="molecule type" value="Genomic_DNA"/>
</dbReference>
<dbReference type="InterPro" id="IPR003746">
    <property type="entry name" value="DUF167"/>
</dbReference>
<comment type="similarity">
    <text evidence="1 2">Belongs to the UPF0235 family.</text>
</comment>
<protein>
    <recommendedName>
        <fullName evidence="2">UPF0235 protein PCC8801_1666</fullName>
    </recommendedName>
</protein>
<dbReference type="HOGENOM" id="CLU_130694_5_3_3"/>
<accession>B7JW28</accession>
<evidence type="ECO:0000256" key="2">
    <source>
        <dbReference type="HAMAP-Rule" id="MF_00634"/>
    </source>
</evidence>
<dbReference type="eggNOG" id="COG1872">
    <property type="taxonomic scope" value="Bacteria"/>
</dbReference>
<dbReference type="SMART" id="SM01152">
    <property type="entry name" value="DUF167"/>
    <property type="match status" value="1"/>
</dbReference>
<keyword evidence="4" id="KW-1185">Reference proteome</keyword>
<dbReference type="RefSeq" id="WP_012594990.1">
    <property type="nucleotide sequence ID" value="NC_011726.1"/>
</dbReference>
<dbReference type="NCBIfam" id="TIGR00251">
    <property type="entry name" value="DUF167 family protein"/>
    <property type="match status" value="1"/>
</dbReference>
<dbReference type="PANTHER" id="PTHR13420:SF7">
    <property type="entry name" value="UPF0235 PROTEIN C15ORF40"/>
    <property type="match status" value="1"/>
</dbReference>
<dbReference type="PANTHER" id="PTHR13420">
    <property type="entry name" value="UPF0235 PROTEIN C15ORF40"/>
    <property type="match status" value="1"/>
</dbReference>
<dbReference type="Pfam" id="PF02594">
    <property type="entry name" value="DUF167"/>
    <property type="match status" value="1"/>
</dbReference>